<proteinExistence type="predicted"/>
<dbReference type="AlphaFoldDB" id="A0A1C3RLJ0"/>
<keyword evidence="2" id="KW-0808">Transferase</keyword>
<feature type="compositionally biased region" description="Basic and acidic residues" evidence="1">
    <location>
        <begin position="366"/>
        <end position="376"/>
    </location>
</feature>
<evidence type="ECO:0000313" key="2">
    <source>
        <dbReference type="EMBL" id="SCA58127.1"/>
    </source>
</evidence>
<dbReference type="GO" id="GO:0003676">
    <property type="term" value="F:nucleic acid binding"/>
    <property type="evidence" value="ECO:0007669"/>
    <property type="project" value="InterPro"/>
</dbReference>
<dbReference type="SUPFAM" id="SSF53335">
    <property type="entry name" value="S-adenosyl-L-methionine-dependent methyltransferases"/>
    <property type="match status" value="1"/>
</dbReference>
<sequence length="679" mass="77307">MKTSNVINFPTKIETLTLGLPVVSTHGHKEGYIVDVRELKNKTCMLIGSGMKPEKHEYQVAWCDDKKQPHSLDWYLESLTLEFAENAVNQNLFMSLTELEIAFYQTGAAAATADRRRKQEHEQNLKAVERASFLLDAEDKFKEATKQLGQEPKSIIVAELIQNKSDLQSDYWGHSTLKTIILGFSKSKRQNFNEMRKMAINAKETKHLVEMGKDAEHRDAGHYCNGFYLKDGHEHASGWQIVKNELYSGVESIPSGEWCLSPFEISTKIEKEIAKQTENSTFEIEEHTHTKKGFQMFIAVPQFEAERETFVDWREKARALGGWYSKKWGKTPRGFAFKSIEAAKEFVSLFDQGTDPDGPNTPQPKKKNETVKKSPSNKFRELADNMQKQIDDKLCSNRLANTPKRQKEAGYARIDGNHLKRTQQALRILANLHDENKVPEELKNLKSKKAIHELTQSKLDTSNCGYYDTAIDTNKPYHDTAQSKILWSLLEGPSEEEQKAEALRRDIESLAFSKIPGYFPTPKSTIKNKMLPYAQIEKGMRCLEPQAGSGYIADELGEGVDCCEVNHSLREILKKKGHFLIGDDFLNLEPTPLYDRIVMNPPFENGQDIDHVQHAFQFLKPGGRLVAITSQGAFFHSTKKAKAFQEWINNVVEHMEDLPAREFKESGTNVSSKLIVLMK</sequence>
<dbReference type="Proteomes" id="UP000231658">
    <property type="component" value="Unassembled WGS sequence"/>
</dbReference>
<dbReference type="GO" id="GO:0008168">
    <property type="term" value="F:methyltransferase activity"/>
    <property type="evidence" value="ECO:0007669"/>
    <property type="project" value="UniProtKB-KW"/>
</dbReference>
<evidence type="ECO:0000256" key="1">
    <source>
        <dbReference type="SAM" id="MobiDB-lite"/>
    </source>
</evidence>
<reference evidence="2 3" key="1">
    <citation type="submission" date="2016-07" db="EMBL/GenBank/DDBJ databases">
        <authorList>
            <person name="Lefevre C.T."/>
        </authorList>
    </citation>
    <scope>NUCLEOTIDE SEQUENCE [LARGE SCALE GENOMIC DNA]</scope>
    <source>
        <strain evidence="2">PR1</strain>
    </source>
</reference>
<accession>A0A1C3RLJ0</accession>
<dbReference type="InterPro" id="IPR002052">
    <property type="entry name" value="DNA_methylase_N6_adenine_CS"/>
</dbReference>
<protein>
    <submittedName>
        <fullName evidence="2">Methyltransferase small</fullName>
    </submittedName>
</protein>
<dbReference type="EMBL" id="FLYE01000047">
    <property type="protein sequence ID" value="SCA58127.1"/>
    <property type="molecule type" value="Genomic_DNA"/>
</dbReference>
<evidence type="ECO:0000313" key="3">
    <source>
        <dbReference type="Proteomes" id="UP000231658"/>
    </source>
</evidence>
<dbReference type="RefSeq" id="WP_069190118.1">
    <property type="nucleotide sequence ID" value="NZ_FLYE01000047.1"/>
</dbReference>
<name>A0A1C3RLJ0_9PROT</name>
<dbReference type="CDD" id="cd02440">
    <property type="entry name" value="AdoMet_MTases"/>
    <property type="match status" value="1"/>
</dbReference>
<dbReference type="GO" id="GO:0032259">
    <property type="term" value="P:methylation"/>
    <property type="evidence" value="ECO:0007669"/>
    <property type="project" value="UniProtKB-KW"/>
</dbReference>
<dbReference type="InterPro" id="IPR029063">
    <property type="entry name" value="SAM-dependent_MTases_sf"/>
</dbReference>
<dbReference type="PROSITE" id="PS00092">
    <property type="entry name" value="N6_MTASE"/>
    <property type="match status" value="1"/>
</dbReference>
<organism evidence="2 3">
    <name type="scientific">Candidatus Terasakiella magnetica</name>
    <dbReference type="NCBI Taxonomy" id="1867952"/>
    <lineage>
        <taxon>Bacteria</taxon>
        <taxon>Pseudomonadati</taxon>
        <taxon>Pseudomonadota</taxon>
        <taxon>Alphaproteobacteria</taxon>
        <taxon>Rhodospirillales</taxon>
        <taxon>Terasakiellaceae</taxon>
        <taxon>Terasakiella</taxon>
    </lineage>
</organism>
<keyword evidence="3" id="KW-1185">Reference proteome</keyword>
<dbReference type="OrthoDB" id="270332at2"/>
<feature type="region of interest" description="Disordered" evidence="1">
    <location>
        <begin position="350"/>
        <end position="376"/>
    </location>
</feature>
<gene>
    <name evidence="2" type="ORF">MTBPR1_80181</name>
</gene>
<dbReference type="STRING" id="1867952.MTBPR1_80181"/>
<keyword evidence="2" id="KW-0489">Methyltransferase</keyword>
<dbReference type="Gene3D" id="3.40.50.150">
    <property type="entry name" value="Vaccinia Virus protein VP39"/>
    <property type="match status" value="1"/>
</dbReference>